<dbReference type="FunFam" id="3.10.20.30:FF:000001">
    <property type="entry name" value="Ribosome-binding ATPase YchF"/>
    <property type="match status" value="1"/>
</dbReference>
<comment type="subunit">
    <text evidence="4">Monomer.</text>
</comment>
<dbReference type="PANTHER" id="PTHR23305">
    <property type="entry name" value="OBG GTPASE FAMILY"/>
    <property type="match status" value="1"/>
</dbReference>
<dbReference type="Proteomes" id="UP001165085">
    <property type="component" value="Unassembled WGS sequence"/>
</dbReference>
<keyword evidence="4" id="KW-0378">Hydrolase</keyword>
<dbReference type="CDD" id="cd04867">
    <property type="entry name" value="TGS_YchF_OLA1"/>
    <property type="match status" value="1"/>
</dbReference>
<dbReference type="Gene3D" id="3.10.20.30">
    <property type="match status" value="1"/>
</dbReference>
<comment type="caution">
    <text evidence="7">The sequence shown here is derived from an EMBL/GenBank/DDBJ whole genome shotgun (WGS) entry which is preliminary data.</text>
</comment>
<dbReference type="InterPro" id="IPR023192">
    <property type="entry name" value="TGS-like_dom_sf"/>
</dbReference>
<dbReference type="PRINTS" id="PR00326">
    <property type="entry name" value="GTP1OBG"/>
</dbReference>
<dbReference type="InterPro" id="IPR004396">
    <property type="entry name" value="ATPase_YchF/OLA1"/>
</dbReference>
<proteinExistence type="inferred from homology"/>
<dbReference type="FunFam" id="1.10.150.300:FF:000001">
    <property type="entry name" value="Ribosome-binding ATPase YchF"/>
    <property type="match status" value="1"/>
</dbReference>
<comment type="function">
    <text evidence="4">Hydrolyzes ATP, and can also hydrolyze GTP with lower efficiency. Has lower affinity for GTP.</text>
</comment>
<comment type="subcellular location">
    <subcellularLocation>
        <location evidence="4">Cytoplasm</location>
    </subcellularLocation>
</comment>
<dbReference type="GO" id="GO:0005525">
    <property type="term" value="F:GTP binding"/>
    <property type="evidence" value="ECO:0007669"/>
    <property type="project" value="InterPro"/>
</dbReference>
<feature type="binding site" evidence="4">
    <location>
        <position position="283"/>
    </location>
    <ligand>
        <name>ATP</name>
        <dbReference type="ChEBI" id="CHEBI:30616"/>
    </ligand>
</feature>
<dbReference type="EMBL" id="BRXY01000337">
    <property type="protein sequence ID" value="GMH88034.1"/>
    <property type="molecule type" value="Genomic_DNA"/>
</dbReference>
<evidence type="ECO:0000313" key="7">
    <source>
        <dbReference type="EMBL" id="GMH88034.1"/>
    </source>
</evidence>
<gene>
    <name evidence="7" type="ORF">TrST_g11106</name>
</gene>
<reference evidence="8" key="1">
    <citation type="journal article" date="2023" name="Commun. Biol.">
        <title>Genome analysis of Parmales, the sister group of diatoms, reveals the evolutionary specialization of diatoms from phago-mixotrophs to photoautotrophs.</title>
        <authorList>
            <person name="Ban H."/>
            <person name="Sato S."/>
            <person name="Yoshikawa S."/>
            <person name="Yamada K."/>
            <person name="Nakamura Y."/>
            <person name="Ichinomiya M."/>
            <person name="Sato N."/>
            <person name="Blanc-Mathieu R."/>
            <person name="Endo H."/>
            <person name="Kuwata A."/>
            <person name="Ogata H."/>
        </authorList>
    </citation>
    <scope>NUCLEOTIDE SEQUENCE [LARGE SCALE GENOMIC DNA]</scope>
    <source>
        <strain evidence="8">NIES 3701</strain>
    </source>
</reference>
<dbReference type="PANTHER" id="PTHR23305:SF18">
    <property type="entry name" value="OBG-TYPE G DOMAIN-CONTAINING PROTEIN"/>
    <property type="match status" value="1"/>
</dbReference>
<dbReference type="GO" id="GO:0046872">
    <property type="term" value="F:metal ion binding"/>
    <property type="evidence" value="ECO:0007669"/>
    <property type="project" value="UniProtKB-KW"/>
</dbReference>
<keyword evidence="3 4" id="KW-0067">ATP-binding</keyword>
<feature type="binding site" evidence="4">
    <location>
        <begin position="86"/>
        <end position="91"/>
    </location>
    <ligand>
        <name>ATP</name>
        <dbReference type="ChEBI" id="CHEBI:30616"/>
    </ligand>
</feature>
<feature type="chain" id="PRO_5040799739" description="Obg-like ATPase 1" evidence="5">
    <location>
        <begin position="25"/>
        <end position="441"/>
    </location>
</feature>
<comment type="similarity">
    <text evidence="4">Belongs to the TRAFAC class OBG-HflX-like GTPase superfamily. OBG GTPase family. YchF/OLA1 subfamily.</text>
</comment>
<dbReference type="SUPFAM" id="SSF81271">
    <property type="entry name" value="TGS-like"/>
    <property type="match status" value="1"/>
</dbReference>
<keyword evidence="1" id="KW-0479">Metal-binding</keyword>
<accession>A0A9W7BBZ2</accession>
<evidence type="ECO:0000256" key="5">
    <source>
        <dbReference type="SAM" id="SignalP"/>
    </source>
</evidence>
<name>A0A9W7BBZ2_9STRA</name>
<dbReference type="InterPro" id="IPR031167">
    <property type="entry name" value="G_OBG"/>
</dbReference>
<dbReference type="GO" id="GO:0016887">
    <property type="term" value="F:ATP hydrolysis activity"/>
    <property type="evidence" value="ECO:0007669"/>
    <property type="project" value="UniProtKB-UniRule"/>
</dbReference>
<evidence type="ECO:0000256" key="2">
    <source>
        <dbReference type="ARBA" id="ARBA00022741"/>
    </source>
</evidence>
<evidence type="ECO:0000259" key="6">
    <source>
        <dbReference type="PROSITE" id="PS51710"/>
    </source>
</evidence>
<keyword evidence="5" id="KW-0732">Signal</keyword>
<dbReference type="InterPro" id="IPR041706">
    <property type="entry name" value="YchF_N"/>
</dbReference>
<evidence type="ECO:0000256" key="1">
    <source>
        <dbReference type="ARBA" id="ARBA00022723"/>
    </source>
</evidence>
<dbReference type="NCBIfam" id="TIGR00092">
    <property type="entry name" value="redox-regulated ATPase YchF"/>
    <property type="match status" value="1"/>
</dbReference>
<dbReference type="InterPro" id="IPR012676">
    <property type="entry name" value="TGS-like"/>
</dbReference>
<feature type="domain" description="OBG-type G" evidence="6">
    <location>
        <begin position="77"/>
        <end position="332"/>
    </location>
</feature>
<dbReference type="SUPFAM" id="SSF52540">
    <property type="entry name" value="P-loop containing nucleoside triphosphate hydrolases"/>
    <property type="match status" value="1"/>
</dbReference>
<keyword evidence="8" id="KW-1185">Reference proteome</keyword>
<sequence>MTSQPVKNVLLAIVMMLCVRSSLTFTLRLPQSFSTCPRAGLSVVGRVCPSGFHASPMASRPSGRRSFVSRTSSLNAIKTAIVGMPNVGKSTLFNALTETQGALAANYPFATIEPNVGIVEVPDTRLPVMAKINQSVKTIPASLEFVDVAGLVKGASDGEGLGNKFLANIRECDAIVHVVRCFEDENVIHVDGSVDPMRDADVINLELVLADGSQVDKRLERVIKDKKKLGEAGETEKSALEKLKVALDEGKPARNVDLDDEEALSVKSLGLLTRKKMIYAANVADGDLAEGNDMVEKLREIAAAEGANVVVVSAQVEAELCELSDEDRADFLESLGVSLEGSGLRALVASAYDLLGLRTYYTSGPTETRAWTIKAGWKAPQAAGVIHNDFERGFIRAETMSYDDLIKEGDEQAVKAAGLMRSEGKDYEVKEGDIMLFRFNV</sequence>
<feature type="signal peptide" evidence="5">
    <location>
        <begin position="1"/>
        <end position="24"/>
    </location>
</feature>
<dbReference type="Gene3D" id="3.40.50.300">
    <property type="entry name" value="P-loop containing nucleotide triphosphate hydrolases"/>
    <property type="match status" value="1"/>
</dbReference>
<dbReference type="Pfam" id="PF01926">
    <property type="entry name" value="MMR_HSR1"/>
    <property type="match status" value="1"/>
</dbReference>
<dbReference type="HAMAP" id="MF_00944">
    <property type="entry name" value="YchF_OLA1_ATPase"/>
    <property type="match status" value="1"/>
</dbReference>
<dbReference type="OrthoDB" id="424823at2759"/>
<evidence type="ECO:0000313" key="8">
    <source>
        <dbReference type="Proteomes" id="UP001165085"/>
    </source>
</evidence>
<dbReference type="GO" id="GO:0005737">
    <property type="term" value="C:cytoplasm"/>
    <property type="evidence" value="ECO:0007669"/>
    <property type="project" value="UniProtKB-SubCell"/>
</dbReference>
<keyword evidence="2 4" id="KW-0547">Nucleotide-binding</keyword>
<dbReference type="InterPro" id="IPR027417">
    <property type="entry name" value="P-loop_NTPase"/>
</dbReference>
<dbReference type="AlphaFoldDB" id="A0A9W7BBZ2"/>
<dbReference type="Gene3D" id="1.10.150.300">
    <property type="entry name" value="TGS-like domain"/>
    <property type="match status" value="1"/>
</dbReference>
<dbReference type="GO" id="GO:0043023">
    <property type="term" value="F:ribosomal large subunit binding"/>
    <property type="evidence" value="ECO:0007669"/>
    <property type="project" value="UniProtKB-UniRule"/>
</dbReference>
<evidence type="ECO:0000256" key="3">
    <source>
        <dbReference type="ARBA" id="ARBA00022840"/>
    </source>
</evidence>
<keyword evidence="4" id="KW-0963">Cytoplasm</keyword>
<dbReference type="GO" id="GO:0005524">
    <property type="term" value="F:ATP binding"/>
    <property type="evidence" value="ECO:0007669"/>
    <property type="project" value="UniProtKB-UniRule"/>
</dbReference>
<dbReference type="InterPro" id="IPR012675">
    <property type="entry name" value="Beta-grasp_dom_sf"/>
</dbReference>
<dbReference type="InterPro" id="IPR006073">
    <property type="entry name" value="GTP-bd"/>
</dbReference>
<dbReference type="InterPro" id="IPR013029">
    <property type="entry name" value="YchF_C"/>
</dbReference>
<dbReference type="PROSITE" id="PS51710">
    <property type="entry name" value="G_OBG"/>
    <property type="match status" value="1"/>
</dbReference>
<dbReference type="CDD" id="cd01900">
    <property type="entry name" value="YchF"/>
    <property type="match status" value="1"/>
</dbReference>
<organism evidence="7 8">
    <name type="scientific">Triparma strigata</name>
    <dbReference type="NCBI Taxonomy" id="1606541"/>
    <lineage>
        <taxon>Eukaryota</taxon>
        <taxon>Sar</taxon>
        <taxon>Stramenopiles</taxon>
        <taxon>Ochrophyta</taxon>
        <taxon>Bolidophyceae</taxon>
        <taxon>Parmales</taxon>
        <taxon>Triparmaceae</taxon>
        <taxon>Triparma</taxon>
    </lineage>
</organism>
<protein>
    <recommendedName>
        <fullName evidence="4">Obg-like ATPase 1</fullName>
    </recommendedName>
</protein>
<dbReference type="Pfam" id="PF06071">
    <property type="entry name" value="YchF-GTPase_C"/>
    <property type="match status" value="1"/>
</dbReference>
<evidence type="ECO:0000256" key="4">
    <source>
        <dbReference type="HAMAP-Rule" id="MF_03167"/>
    </source>
</evidence>